<organism evidence="2 3">
    <name type="scientific">Sinisalibacter lacisalsi</name>
    <dbReference type="NCBI Taxonomy" id="1526570"/>
    <lineage>
        <taxon>Bacteria</taxon>
        <taxon>Pseudomonadati</taxon>
        <taxon>Pseudomonadota</taxon>
        <taxon>Alphaproteobacteria</taxon>
        <taxon>Rhodobacterales</taxon>
        <taxon>Roseobacteraceae</taxon>
        <taxon>Sinisalibacter</taxon>
    </lineage>
</organism>
<feature type="compositionally biased region" description="Low complexity" evidence="1">
    <location>
        <begin position="77"/>
        <end position="90"/>
    </location>
</feature>
<dbReference type="EMBL" id="BMGI01000005">
    <property type="protein sequence ID" value="GGD43528.1"/>
    <property type="molecule type" value="Genomic_DNA"/>
</dbReference>
<protein>
    <submittedName>
        <fullName evidence="2">Uncharacterized protein</fullName>
    </submittedName>
</protein>
<dbReference type="Proteomes" id="UP000617355">
    <property type="component" value="Unassembled WGS sequence"/>
</dbReference>
<comment type="caution">
    <text evidence="2">The sequence shown here is derived from an EMBL/GenBank/DDBJ whole genome shotgun (WGS) entry which is preliminary data.</text>
</comment>
<name>A0ABQ1QV28_9RHOB</name>
<evidence type="ECO:0000313" key="2">
    <source>
        <dbReference type="EMBL" id="GGD43528.1"/>
    </source>
</evidence>
<accession>A0ABQ1QV28</accession>
<feature type="region of interest" description="Disordered" evidence="1">
    <location>
        <begin position="72"/>
        <end position="111"/>
    </location>
</feature>
<evidence type="ECO:0000313" key="3">
    <source>
        <dbReference type="Proteomes" id="UP000617355"/>
    </source>
</evidence>
<keyword evidence="3" id="KW-1185">Reference proteome</keyword>
<gene>
    <name evidence="2" type="ORF">GCM10011358_29190</name>
</gene>
<proteinExistence type="predicted"/>
<evidence type="ECO:0000256" key="1">
    <source>
        <dbReference type="SAM" id="MobiDB-lite"/>
    </source>
</evidence>
<reference evidence="3" key="1">
    <citation type="journal article" date="2019" name="Int. J. Syst. Evol. Microbiol.">
        <title>The Global Catalogue of Microorganisms (GCM) 10K type strain sequencing project: providing services to taxonomists for standard genome sequencing and annotation.</title>
        <authorList>
            <consortium name="The Broad Institute Genomics Platform"/>
            <consortium name="The Broad Institute Genome Sequencing Center for Infectious Disease"/>
            <person name="Wu L."/>
            <person name="Ma J."/>
        </authorList>
    </citation>
    <scope>NUCLEOTIDE SEQUENCE [LARGE SCALE GENOMIC DNA]</scope>
    <source>
        <strain evidence="3">CGMCC 1.12922</strain>
    </source>
</reference>
<sequence>MSRIAAFAGIGAGLLTLWLAVPLAAQGQMPAPPVPGPYPLMPVPLSVAPGNAPAQPPAIGQRLAPPPGMQLPYWMQPPAAGADTAPTAMAEENAPRFAPPSPATPQRPGYGRAAAPGYFPGYAAPMQGMGGGTGVIAAPPMAGPGGYQPAPYLPVPGWGWGAPQGWGGGQ</sequence>
<dbReference type="RefSeq" id="WP_188529098.1">
    <property type="nucleotide sequence ID" value="NZ_BMGI01000005.1"/>
</dbReference>